<dbReference type="EMBL" id="JACXLC010000001">
    <property type="protein sequence ID" value="MBD2841080.1"/>
    <property type="molecule type" value="Genomic_DNA"/>
</dbReference>
<dbReference type="PANTHER" id="PTHR43777">
    <property type="entry name" value="MOLYBDENUM COFACTOR CYTIDYLYLTRANSFERASE"/>
    <property type="match status" value="1"/>
</dbReference>
<accession>A0ABR8KNV7</accession>
<dbReference type="InterPro" id="IPR029044">
    <property type="entry name" value="Nucleotide-diphossugar_trans"/>
</dbReference>
<organism evidence="3 4">
    <name type="scientific">Erythrobacter rubeus</name>
    <dbReference type="NCBI Taxonomy" id="2760803"/>
    <lineage>
        <taxon>Bacteria</taxon>
        <taxon>Pseudomonadati</taxon>
        <taxon>Pseudomonadota</taxon>
        <taxon>Alphaproteobacteria</taxon>
        <taxon>Sphingomonadales</taxon>
        <taxon>Erythrobacteraceae</taxon>
        <taxon>Erythrobacter/Porphyrobacter group</taxon>
        <taxon>Erythrobacter</taxon>
    </lineage>
</organism>
<protein>
    <submittedName>
        <fullName evidence="3">Nucleotidyltransferase family protein</fullName>
    </submittedName>
</protein>
<dbReference type="PANTHER" id="PTHR43777:SF1">
    <property type="entry name" value="MOLYBDENUM COFACTOR CYTIDYLYLTRANSFERASE"/>
    <property type="match status" value="1"/>
</dbReference>
<reference evidence="3 4" key="1">
    <citation type="submission" date="2020-09" db="EMBL/GenBank/DDBJ databases">
        <authorList>
            <person name="Yoon J.-W."/>
        </authorList>
    </citation>
    <scope>NUCLEOTIDE SEQUENCE [LARGE SCALE GENOMIC DNA]</scope>
    <source>
        <strain evidence="3 4">KMU-140</strain>
    </source>
</reference>
<dbReference type="Proteomes" id="UP000635384">
    <property type="component" value="Unassembled WGS sequence"/>
</dbReference>
<evidence type="ECO:0000259" key="2">
    <source>
        <dbReference type="Pfam" id="PF12804"/>
    </source>
</evidence>
<dbReference type="Gene3D" id="3.90.550.10">
    <property type="entry name" value="Spore Coat Polysaccharide Biosynthesis Protein SpsA, Chain A"/>
    <property type="match status" value="1"/>
</dbReference>
<evidence type="ECO:0000313" key="4">
    <source>
        <dbReference type="Proteomes" id="UP000635384"/>
    </source>
</evidence>
<proteinExistence type="predicted"/>
<dbReference type="InterPro" id="IPR025877">
    <property type="entry name" value="MobA-like_NTP_Trfase"/>
</dbReference>
<evidence type="ECO:0000256" key="1">
    <source>
        <dbReference type="ARBA" id="ARBA00022842"/>
    </source>
</evidence>
<keyword evidence="1" id="KW-0460">Magnesium</keyword>
<comment type="caution">
    <text evidence="3">The sequence shown here is derived from an EMBL/GenBank/DDBJ whole genome shotgun (WGS) entry which is preliminary data.</text>
</comment>
<keyword evidence="4" id="KW-1185">Reference proteome</keyword>
<dbReference type="Pfam" id="PF12804">
    <property type="entry name" value="NTP_transf_3"/>
    <property type="match status" value="1"/>
</dbReference>
<gene>
    <name evidence="3" type="ORF">IB285_02290</name>
</gene>
<name>A0ABR8KNV7_9SPHN</name>
<sequence>MAEARKPAVALLAAGSSRRFGQRDKLAAEFRGEMLGCLAARAIPRELFEAAWVIIGSPEHPCAEQWERTGFAAHVNPDAERGMGTSVACAARLAQAARASGLLIALSDMPLVPAEHFRALAATAEDGGSGCIAASSSGSVRMPPAIFGADHFETLSESDGDGGARTLLSSGVAIDCPPDWLVDIDTPEDLARYA</sequence>
<evidence type="ECO:0000313" key="3">
    <source>
        <dbReference type="EMBL" id="MBD2841080.1"/>
    </source>
</evidence>
<dbReference type="SUPFAM" id="SSF53448">
    <property type="entry name" value="Nucleotide-diphospho-sugar transferases"/>
    <property type="match status" value="1"/>
</dbReference>
<dbReference type="RefSeq" id="WP_190786654.1">
    <property type="nucleotide sequence ID" value="NZ_JACXLC010000001.1"/>
</dbReference>
<feature type="domain" description="MobA-like NTP transferase" evidence="2">
    <location>
        <begin position="10"/>
        <end position="170"/>
    </location>
</feature>
<dbReference type="CDD" id="cd04182">
    <property type="entry name" value="GT_2_like_f"/>
    <property type="match status" value="1"/>
</dbReference>